<reference evidence="2 3" key="1">
    <citation type="submission" date="2015-04" db="EMBL/GenBank/DDBJ databases">
        <authorList>
            <person name="Syromyatnikov M.Y."/>
            <person name="Popov V.N."/>
        </authorList>
    </citation>
    <scope>NUCLEOTIDE SEQUENCE [LARGE SCALE GENOMIC DNA]</scope>
</reference>
<name>A0A1J1IQV8_9DIPT</name>
<protein>
    <submittedName>
        <fullName evidence="2">CLUMA_CG015683, isoform A</fullName>
    </submittedName>
</protein>
<evidence type="ECO:0000256" key="1">
    <source>
        <dbReference type="SAM" id="Phobius"/>
    </source>
</evidence>
<dbReference type="EMBL" id="CVRI01000057">
    <property type="protein sequence ID" value="CRL02528.1"/>
    <property type="molecule type" value="Genomic_DNA"/>
</dbReference>
<proteinExistence type="predicted"/>
<feature type="transmembrane region" description="Helical" evidence="1">
    <location>
        <begin position="6"/>
        <end position="24"/>
    </location>
</feature>
<gene>
    <name evidence="2" type="ORF">CLUMA_CG015683</name>
</gene>
<sequence>MNQHKVYYDSLVYISFVFFVPFHLSSYIQNKTAHSTKCCCLIDASRIVVSLFIQTNNAETINSKPPKS</sequence>
<dbReference type="AlphaFoldDB" id="A0A1J1IQV8"/>
<keyword evidence="1" id="KW-0812">Transmembrane</keyword>
<accession>A0A1J1IQV8</accession>
<keyword evidence="1" id="KW-1133">Transmembrane helix</keyword>
<keyword evidence="3" id="KW-1185">Reference proteome</keyword>
<dbReference type="Proteomes" id="UP000183832">
    <property type="component" value="Unassembled WGS sequence"/>
</dbReference>
<evidence type="ECO:0000313" key="2">
    <source>
        <dbReference type="EMBL" id="CRL02528.1"/>
    </source>
</evidence>
<keyword evidence="1" id="KW-0472">Membrane</keyword>
<evidence type="ECO:0000313" key="3">
    <source>
        <dbReference type="Proteomes" id="UP000183832"/>
    </source>
</evidence>
<organism evidence="2 3">
    <name type="scientific">Clunio marinus</name>
    <dbReference type="NCBI Taxonomy" id="568069"/>
    <lineage>
        <taxon>Eukaryota</taxon>
        <taxon>Metazoa</taxon>
        <taxon>Ecdysozoa</taxon>
        <taxon>Arthropoda</taxon>
        <taxon>Hexapoda</taxon>
        <taxon>Insecta</taxon>
        <taxon>Pterygota</taxon>
        <taxon>Neoptera</taxon>
        <taxon>Endopterygota</taxon>
        <taxon>Diptera</taxon>
        <taxon>Nematocera</taxon>
        <taxon>Chironomoidea</taxon>
        <taxon>Chironomidae</taxon>
        <taxon>Clunio</taxon>
    </lineage>
</organism>